<protein>
    <recommendedName>
        <fullName evidence="4">Sulfatase N-terminal domain-containing protein</fullName>
    </recommendedName>
</protein>
<dbReference type="Proteomes" id="UP001570511">
    <property type="component" value="Unassembled WGS sequence"/>
</dbReference>
<comment type="caution">
    <text evidence="2">The sequence shown here is derived from an EMBL/GenBank/DDBJ whole genome shotgun (WGS) entry which is preliminary data.</text>
</comment>
<dbReference type="AlphaFoldDB" id="A0ABD5MA70"/>
<evidence type="ECO:0000313" key="3">
    <source>
        <dbReference type="Proteomes" id="UP001570511"/>
    </source>
</evidence>
<feature type="region of interest" description="Disordered" evidence="1">
    <location>
        <begin position="221"/>
        <end position="245"/>
    </location>
</feature>
<accession>A0ABD5MA70</accession>
<proteinExistence type="predicted"/>
<gene>
    <name evidence="2" type="ORF">OS889_07275</name>
</gene>
<dbReference type="SUPFAM" id="SSF53649">
    <property type="entry name" value="Alkaline phosphatase-like"/>
    <property type="match status" value="1"/>
</dbReference>
<name>A0ABD5MA70_9EURY</name>
<feature type="compositionally biased region" description="Basic and acidic residues" evidence="1">
    <location>
        <begin position="221"/>
        <end position="239"/>
    </location>
</feature>
<organism evidence="2 3">
    <name type="scientific">Halobellus rubicundus</name>
    <dbReference type="NCBI Taxonomy" id="2996466"/>
    <lineage>
        <taxon>Archaea</taxon>
        <taxon>Methanobacteriati</taxon>
        <taxon>Methanobacteriota</taxon>
        <taxon>Stenosarchaea group</taxon>
        <taxon>Halobacteria</taxon>
        <taxon>Halobacteriales</taxon>
        <taxon>Haloferacaceae</taxon>
        <taxon>Halobellus</taxon>
    </lineage>
</organism>
<dbReference type="RefSeq" id="WP_372388583.1">
    <property type="nucleotide sequence ID" value="NZ_JBGNYA010000001.1"/>
</dbReference>
<dbReference type="EMBL" id="JBGNYA010000001">
    <property type="protein sequence ID" value="MFA1610800.1"/>
    <property type="molecule type" value="Genomic_DNA"/>
</dbReference>
<evidence type="ECO:0000313" key="2">
    <source>
        <dbReference type="EMBL" id="MFA1610800.1"/>
    </source>
</evidence>
<evidence type="ECO:0008006" key="4">
    <source>
        <dbReference type="Google" id="ProtNLM"/>
    </source>
</evidence>
<sequence length="245" mass="28004">MFEELNTISGDLQAVYSMGSTTGEFLTKNFSTGTYPGTVYISANPHIQTHNIGQRFHASVRLWEEEWDEKLRTVPPKRVVQRAKNIEKIYPNKRLIIHFIQPHYPFIGKTGQKIRHSSMTGNGIIKNERSYSSIWDRLESNEISQDQVRKAYRENLQLTLPHVQNLSKSLKGKTVVTSDHGNALGEWGIYGHPGSTYIPPLVKVPWLVITDAVRKEIVEETMSDGHKQTSSKKTEERLEALGYKR</sequence>
<reference evidence="2 3" key="1">
    <citation type="submission" date="2024-08" db="EMBL/GenBank/DDBJ databases">
        <title>Halobellus sp. MBLA0158 whole genome sequence.</title>
        <authorList>
            <person name="Hwang C.Y."/>
            <person name="Cho E.-S."/>
            <person name="Seo M.-J."/>
        </authorList>
    </citation>
    <scope>NUCLEOTIDE SEQUENCE [LARGE SCALE GENOMIC DNA]</scope>
    <source>
        <strain evidence="2 3">MBLA0158</strain>
    </source>
</reference>
<keyword evidence="3" id="KW-1185">Reference proteome</keyword>
<dbReference type="Gene3D" id="3.40.720.10">
    <property type="entry name" value="Alkaline Phosphatase, subunit A"/>
    <property type="match status" value="1"/>
</dbReference>
<dbReference type="InterPro" id="IPR017850">
    <property type="entry name" value="Alkaline_phosphatase_core_sf"/>
</dbReference>
<evidence type="ECO:0000256" key="1">
    <source>
        <dbReference type="SAM" id="MobiDB-lite"/>
    </source>
</evidence>